<protein>
    <submittedName>
        <fullName evidence="1">Uncharacterized protein</fullName>
    </submittedName>
</protein>
<dbReference type="AlphaFoldDB" id="A0A8S0Q8I4"/>
<sequence>MRSGGEIRQLTLIEDIKEHKDAIWGRDIDIVIMDLSRDARGMNFLYILNHEGNNYFILWIKHDGKRARDPSLCVIAEKTNRAMADSHIREEIETTVVGELGGADIKWLQYDSSMFKRLCNVGDVHVALELVALYAVLPQIIKWPTVIFCMNTDLLLNAFMMNSTGSSEVLLNLEP</sequence>
<keyword evidence="2" id="KW-1185">Reference proteome</keyword>
<name>A0A8S0Q8I4_OLEEU</name>
<proteinExistence type="predicted"/>
<organism evidence="1 2">
    <name type="scientific">Olea europaea subsp. europaea</name>
    <dbReference type="NCBI Taxonomy" id="158383"/>
    <lineage>
        <taxon>Eukaryota</taxon>
        <taxon>Viridiplantae</taxon>
        <taxon>Streptophyta</taxon>
        <taxon>Embryophyta</taxon>
        <taxon>Tracheophyta</taxon>
        <taxon>Spermatophyta</taxon>
        <taxon>Magnoliopsida</taxon>
        <taxon>eudicotyledons</taxon>
        <taxon>Gunneridae</taxon>
        <taxon>Pentapetalae</taxon>
        <taxon>asterids</taxon>
        <taxon>lamiids</taxon>
        <taxon>Lamiales</taxon>
        <taxon>Oleaceae</taxon>
        <taxon>Oleeae</taxon>
        <taxon>Olea</taxon>
    </lineage>
</organism>
<comment type="caution">
    <text evidence="1">The sequence shown here is derived from an EMBL/GenBank/DDBJ whole genome shotgun (WGS) entry which is preliminary data.</text>
</comment>
<accession>A0A8S0Q8I4</accession>
<evidence type="ECO:0000313" key="1">
    <source>
        <dbReference type="EMBL" id="CAA2962298.1"/>
    </source>
</evidence>
<reference evidence="1 2" key="1">
    <citation type="submission" date="2019-12" db="EMBL/GenBank/DDBJ databases">
        <authorList>
            <person name="Alioto T."/>
            <person name="Alioto T."/>
            <person name="Gomez Garrido J."/>
        </authorList>
    </citation>
    <scope>NUCLEOTIDE SEQUENCE [LARGE SCALE GENOMIC DNA]</scope>
</reference>
<dbReference type="Gramene" id="OE9A111447T1">
    <property type="protein sequence ID" value="OE9A111447C1"/>
    <property type="gene ID" value="OE9A111447"/>
</dbReference>
<dbReference type="Proteomes" id="UP000594638">
    <property type="component" value="Unassembled WGS sequence"/>
</dbReference>
<evidence type="ECO:0000313" key="2">
    <source>
        <dbReference type="Proteomes" id="UP000594638"/>
    </source>
</evidence>
<dbReference type="EMBL" id="CACTIH010000851">
    <property type="protein sequence ID" value="CAA2962298.1"/>
    <property type="molecule type" value="Genomic_DNA"/>
</dbReference>
<gene>
    <name evidence="1" type="ORF">OLEA9_A111447</name>
</gene>